<evidence type="ECO:0000313" key="8">
    <source>
        <dbReference type="EMBL" id="RKP11050.1"/>
    </source>
</evidence>
<dbReference type="Proteomes" id="UP000271241">
    <property type="component" value="Unassembled WGS sequence"/>
</dbReference>
<reference evidence="9" key="1">
    <citation type="journal article" date="2018" name="Nat. Microbiol.">
        <title>Leveraging single-cell genomics to expand the fungal tree of life.</title>
        <authorList>
            <person name="Ahrendt S.R."/>
            <person name="Quandt C.A."/>
            <person name="Ciobanu D."/>
            <person name="Clum A."/>
            <person name="Salamov A."/>
            <person name="Andreopoulos B."/>
            <person name="Cheng J.F."/>
            <person name="Woyke T."/>
            <person name="Pelin A."/>
            <person name="Henrissat B."/>
            <person name="Reynolds N.K."/>
            <person name="Benny G.L."/>
            <person name="Smith M.E."/>
            <person name="James T.Y."/>
            <person name="Grigoriev I.V."/>
        </authorList>
    </citation>
    <scope>NUCLEOTIDE SEQUENCE [LARGE SCALE GENOMIC DNA]</scope>
    <source>
        <strain evidence="9">RSA 1356</strain>
    </source>
</reference>
<dbReference type="InterPro" id="IPR038375">
    <property type="entry name" value="NDUFAF7_sf"/>
</dbReference>
<evidence type="ECO:0000256" key="1">
    <source>
        <dbReference type="ARBA" id="ARBA00004173"/>
    </source>
</evidence>
<dbReference type="AlphaFoldDB" id="A0A4P9XZY1"/>
<evidence type="ECO:0000256" key="6">
    <source>
        <dbReference type="ARBA" id="ARBA00048612"/>
    </source>
</evidence>
<evidence type="ECO:0000313" key="9">
    <source>
        <dbReference type="Proteomes" id="UP000271241"/>
    </source>
</evidence>
<dbReference type="OrthoDB" id="17415at2759"/>
<comment type="function">
    <text evidence="7">Arginine methyltransferase involved in the assembly or stability of mitochondrial NADH:ubiquinone oxidoreductase complex (complex I).</text>
</comment>
<evidence type="ECO:0000256" key="3">
    <source>
        <dbReference type="ARBA" id="ARBA00022603"/>
    </source>
</evidence>
<dbReference type="GO" id="GO:0005739">
    <property type="term" value="C:mitochondrion"/>
    <property type="evidence" value="ECO:0007669"/>
    <property type="project" value="UniProtKB-SubCell"/>
</dbReference>
<keyword evidence="4 7" id="KW-0808">Transferase</keyword>
<keyword evidence="9" id="KW-1185">Reference proteome</keyword>
<accession>A0A4P9XZY1</accession>
<organism evidence="8 9">
    <name type="scientific">Thamnocephalis sphaerospora</name>
    <dbReference type="NCBI Taxonomy" id="78915"/>
    <lineage>
        <taxon>Eukaryota</taxon>
        <taxon>Fungi</taxon>
        <taxon>Fungi incertae sedis</taxon>
        <taxon>Zoopagomycota</taxon>
        <taxon>Zoopagomycotina</taxon>
        <taxon>Zoopagomycetes</taxon>
        <taxon>Zoopagales</taxon>
        <taxon>Sigmoideomycetaceae</taxon>
        <taxon>Thamnocephalis</taxon>
    </lineage>
</organism>
<name>A0A4P9XZY1_9FUNG</name>
<evidence type="ECO:0000256" key="2">
    <source>
        <dbReference type="ARBA" id="ARBA00005891"/>
    </source>
</evidence>
<comment type="subcellular location">
    <subcellularLocation>
        <location evidence="1 7">Mitochondrion</location>
    </subcellularLocation>
</comment>
<evidence type="ECO:0000256" key="4">
    <source>
        <dbReference type="ARBA" id="ARBA00022679"/>
    </source>
</evidence>
<dbReference type="GO" id="GO:0035243">
    <property type="term" value="F:protein-arginine omega-N symmetric methyltransferase activity"/>
    <property type="evidence" value="ECO:0007669"/>
    <property type="project" value="UniProtKB-EC"/>
</dbReference>
<dbReference type="Gene3D" id="3.40.50.12710">
    <property type="match status" value="1"/>
</dbReference>
<comment type="catalytic activity">
    <reaction evidence="6 7">
        <text>L-arginyl-[protein] + 2 S-adenosyl-L-methionine = N(omega),N(omega)'-dimethyl-L-arginyl-[protein] + 2 S-adenosyl-L-homocysteine + 2 H(+)</text>
        <dbReference type="Rhea" id="RHEA:48108"/>
        <dbReference type="Rhea" id="RHEA-COMP:10532"/>
        <dbReference type="Rhea" id="RHEA-COMP:11992"/>
        <dbReference type="ChEBI" id="CHEBI:15378"/>
        <dbReference type="ChEBI" id="CHEBI:29965"/>
        <dbReference type="ChEBI" id="CHEBI:57856"/>
        <dbReference type="ChEBI" id="CHEBI:59789"/>
        <dbReference type="ChEBI" id="CHEBI:88221"/>
        <dbReference type="EC" id="2.1.1.320"/>
    </reaction>
</comment>
<dbReference type="InterPro" id="IPR029063">
    <property type="entry name" value="SAM-dependent_MTases_sf"/>
</dbReference>
<dbReference type="GO" id="GO:0032259">
    <property type="term" value="P:methylation"/>
    <property type="evidence" value="ECO:0007669"/>
    <property type="project" value="UniProtKB-KW"/>
</dbReference>
<gene>
    <name evidence="8" type="ORF">THASP1DRAFT_12011</name>
</gene>
<dbReference type="EC" id="2.1.1.320" evidence="7"/>
<dbReference type="PANTHER" id="PTHR12049">
    <property type="entry name" value="PROTEIN ARGININE METHYLTRANSFERASE NDUFAF7, MITOCHONDRIAL"/>
    <property type="match status" value="1"/>
</dbReference>
<dbReference type="SUPFAM" id="SSF53335">
    <property type="entry name" value="S-adenosyl-L-methionine-dependent methyltransferases"/>
    <property type="match status" value="1"/>
</dbReference>
<dbReference type="InterPro" id="IPR003788">
    <property type="entry name" value="NDUFAF7"/>
</dbReference>
<dbReference type="EMBL" id="KZ992428">
    <property type="protein sequence ID" value="RKP11050.1"/>
    <property type="molecule type" value="Genomic_DNA"/>
</dbReference>
<dbReference type="STRING" id="78915.A0A4P9XZY1"/>
<proteinExistence type="inferred from homology"/>
<keyword evidence="3 7" id="KW-0489">Methyltransferase</keyword>
<keyword evidence="5 7" id="KW-0496">Mitochondrion</keyword>
<evidence type="ECO:0000256" key="5">
    <source>
        <dbReference type="ARBA" id="ARBA00023128"/>
    </source>
</evidence>
<evidence type="ECO:0000256" key="7">
    <source>
        <dbReference type="RuleBase" id="RU364114"/>
    </source>
</evidence>
<protein>
    <recommendedName>
        <fullName evidence="7">Protein arginine methyltransferase NDUFAF7</fullName>
        <ecNumber evidence="7">2.1.1.320</ecNumber>
    </recommendedName>
</protein>
<dbReference type="PANTHER" id="PTHR12049:SF5">
    <property type="entry name" value="PROTEIN ARGININE METHYLTRANSFERASE NDUFAF7 HOMOLOG, MITOCHONDRIAL"/>
    <property type="match status" value="1"/>
</dbReference>
<dbReference type="Pfam" id="PF02636">
    <property type="entry name" value="Methyltransf_28"/>
    <property type="match status" value="2"/>
</dbReference>
<comment type="similarity">
    <text evidence="2 7">Belongs to the NDUFAF7 family.</text>
</comment>
<sequence length="420" mass="48395">MSLFLSAPLSSALRRCTPALRRATGGLAAAPCQAVPSRTFIDVKRLLGESGPEPPSAGQLLAEYRSMTAEDAARCRSPPRRCSMLARDFVDDSLYNPHYGYFSKQATIFTVEDDEGFAFNSCRDTLEFMNRIGARYAEIEGDLNDPWYGYAIAKYIATEYKLNHFPQEDLVIYEIGAGNGTLMLNVLDYLRDNEPAVYKRTQYRIIEISPKLAERQTQRHEVRDVRDAHHGRITIVNRSIFDWDQPVTESCFFIAMEVIDNFAHDVIRYNVKTGEPMQWFPLAPNLTEPEFLPTKALLLLEKLRDYFPRHRLVLSDFYTLPDAVPGVDAPVVQTRYQRTMVPCSTYLVQPGWFDIFYPTNFELLRDVYRLVCRSSRPANTTRIMGEREFLERFADVERTRTISGENPMLDYYENNKFLLS</sequence>